<dbReference type="AlphaFoldDB" id="X1K478"/>
<name>X1K478_9ZZZZ</name>
<protein>
    <submittedName>
        <fullName evidence="1">Uncharacterized protein</fullName>
    </submittedName>
</protein>
<gene>
    <name evidence="1" type="ORF">S03H2_65847</name>
</gene>
<accession>X1K478</accession>
<evidence type="ECO:0000313" key="1">
    <source>
        <dbReference type="EMBL" id="GAH76863.1"/>
    </source>
</evidence>
<organism evidence="1">
    <name type="scientific">marine sediment metagenome</name>
    <dbReference type="NCBI Taxonomy" id="412755"/>
    <lineage>
        <taxon>unclassified sequences</taxon>
        <taxon>metagenomes</taxon>
        <taxon>ecological metagenomes</taxon>
    </lineage>
</organism>
<reference evidence="1" key="1">
    <citation type="journal article" date="2014" name="Front. Microbiol.">
        <title>High frequency of phylogenetically diverse reductive dehalogenase-homologous genes in deep subseafloor sedimentary metagenomes.</title>
        <authorList>
            <person name="Kawai M."/>
            <person name="Futagami T."/>
            <person name="Toyoda A."/>
            <person name="Takaki Y."/>
            <person name="Nishi S."/>
            <person name="Hori S."/>
            <person name="Arai W."/>
            <person name="Tsubouchi T."/>
            <person name="Morono Y."/>
            <person name="Uchiyama I."/>
            <person name="Ito T."/>
            <person name="Fujiyama A."/>
            <person name="Inagaki F."/>
            <person name="Takami H."/>
        </authorList>
    </citation>
    <scope>NUCLEOTIDE SEQUENCE</scope>
    <source>
        <strain evidence="1">Expedition CK06-06</strain>
    </source>
</reference>
<comment type="caution">
    <text evidence="1">The sequence shown here is derived from an EMBL/GenBank/DDBJ whole genome shotgun (WGS) entry which is preliminary data.</text>
</comment>
<feature type="non-terminal residue" evidence="1">
    <location>
        <position position="1"/>
    </location>
</feature>
<proteinExistence type="predicted"/>
<dbReference type="EMBL" id="BARU01042932">
    <property type="protein sequence ID" value="GAH76863.1"/>
    <property type="molecule type" value="Genomic_DNA"/>
</dbReference>
<sequence>QFINMEHLFAENPDRYEKHIKRLLFYNKDSRKRIKKNIKLANKYFKFNKLDNEMKNIMRK</sequence>